<name>A0AA49JRV6_9BACT</name>
<dbReference type="RefSeq" id="WP_367886544.1">
    <property type="nucleotide sequence ID" value="NZ_CP130612.1"/>
</dbReference>
<gene>
    <name evidence="2" type="ORF">Strain138_000066</name>
    <name evidence="3" type="ORF">Strain318_000066</name>
</gene>
<dbReference type="Pfam" id="PF12146">
    <property type="entry name" value="Hydrolase_4"/>
    <property type="match status" value="1"/>
</dbReference>
<dbReference type="GO" id="GO:0016787">
    <property type="term" value="F:hydrolase activity"/>
    <property type="evidence" value="ECO:0007669"/>
    <property type="project" value="UniProtKB-KW"/>
</dbReference>
<dbReference type="InterPro" id="IPR022742">
    <property type="entry name" value="Hydrolase_4"/>
</dbReference>
<dbReference type="EMBL" id="CP130612">
    <property type="protein sequence ID" value="WKW10834.1"/>
    <property type="molecule type" value="Genomic_DNA"/>
</dbReference>
<accession>A0AA49JRV6</accession>
<feature type="domain" description="Serine aminopeptidase S33" evidence="1">
    <location>
        <begin position="53"/>
        <end position="272"/>
    </location>
</feature>
<keyword evidence="2" id="KW-0378">Hydrolase</keyword>
<proteinExistence type="predicted"/>
<sequence>MAAALAFALAATVLLWAQRAWRATRRAQRFRRRFPADVEGVVIGAQARTYVGDPHRALLLIHGYNDSPASLDDMARAIHASGWTVRLPLLPGHGRSLEAWDAWRGEEAVAAVRAEYAALRARHGTVVVGGLSMGGALATWVAAEADVDGLLLFAPMLFVPRPMQVAVSTARMWSLVTQHVSGGGARSLWDPEAQRRSISYGCSTRRSLEALEYVAEGVIPRLGFVHAPTLVCQSRQDNRLPEDQSRRAIARIGAADKTVHWVEGAGHVLTMDFGWPALAATVVAWLEARWPAAPAGRVSGAR</sequence>
<dbReference type="InterPro" id="IPR051044">
    <property type="entry name" value="MAG_DAG_Lipase"/>
</dbReference>
<dbReference type="Proteomes" id="UP001229955">
    <property type="component" value="Chromosome"/>
</dbReference>
<protein>
    <submittedName>
        <fullName evidence="2">Alpha/beta fold hydrolase</fullName>
    </submittedName>
</protein>
<evidence type="ECO:0000313" key="2">
    <source>
        <dbReference type="EMBL" id="WKW10834.1"/>
    </source>
</evidence>
<dbReference type="AlphaFoldDB" id="A0AA49JRV6"/>
<dbReference type="PANTHER" id="PTHR11614">
    <property type="entry name" value="PHOSPHOLIPASE-RELATED"/>
    <property type="match status" value="1"/>
</dbReference>
<evidence type="ECO:0000313" key="4">
    <source>
        <dbReference type="Proteomes" id="UP001229955"/>
    </source>
</evidence>
<keyword evidence="4" id="KW-1185">Reference proteome</keyword>
<dbReference type="InterPro" id="IPR029058">
    <property type="entry name" value="AB_hydrolase_fold"/>
</dbReference>
<organism evidence="2">
    <name type="scientific">Pseudogemmatithrix spongiicola</name>
    <dbReference type="NCBI Taxonomy" id="3062599"/>
    <lineage>
        <taxon>Bacteria</taxon>
        <taxon>Pseudomonadati</taxon>
        <taxon>Gemmatimonadota</taxon>
        <taxon>Gemmatimonadia</taxon>
        <taxon>Gemmatimonadales</taxon>
        <taxon>Gemmatimonadaceae</taxon>
        <taxon>Pseudogemmatithrix</taxon>
    </lineage>
</organism>
<evidence type="ECO:0000313" key="3">
    <source>
        <dbReference type="EMBL" id="WKW13743.1"/>
    </source>
</evidence>
<dbReference type="KEGG" id="pspc:Strain318_000066"/>
<accession>A0AA49JY49</accession>
<evidence type="ECO:0000259" key="1">
    <source>
        <dbReference type="Pfam" id="PF12146"/>
    </source>
</evidence>
<reference evidence="2" key="1">
    <citation type="submission" date="2023-07" db="EMBL/GenBank/DDBJ databases">
        <authorList>
            <person name="Haufschild T."/>
            <person name="Kallscheuer N."/>
            <person name="Hammer J."/>
            <person name="Kohn T."/>
            <person name="Kabuu M."/>
            <person name="Jogler M."/>
            <person name="Wohfarth N."/>
            <person name="Heuer A."/>
            <person name="Rohde M."/>
            <person name="van Teeseling M.C.F."/>
            <person name="Jogler C."/>
        </authorList>
    </citation>
    <scope>NUCLEOTIDE SEQUENCE</scope>
    <source>
        <strain evidence="2">Strain 138</strain>
        <strain evidence="3">Strain 318</strain>
    </source>
</reference>
<dbReference type="Gene3D" id="3.40.50.1820">
    <property type="entry name" value="alpha/beta hydrolase"/>
    <property type="match status" value="1"/>
</dbReference>
<dbReference type="SUPFAM" id="SSF53474">
    <property type="entry name" value="alpha/beta-Hydrolases"/>
    <property type="match status" value="1"/>
</dbReference>
<dbReference type="EMBL" id="CP130613">
    <property type="protein sequence ID" value="WKW13743.1"/>
    <property type="molecule type" value="Genomic_DNA"/>
</dbReference>